<name>A0A7I9Y2I9_9MYCO</name>
<sequence>MEGHWSTLGTGAAERLVVEITEGNVFASMQRAAAGGAEAERKGRATVINVRAKRNISAQLRECSRCRSGELPVPAGRGAGHMGVAPRTNGPADACGFGGESMAGRDRRSVWLSQWRESTSSRTRCG</sequence>
<evidence type="ECO:0000256" key="1">
    <source>
        <dbReference type="SAM" id="MobiDB-lite"/>
    </source>
</evidence>
<evidence type="ECO:0000313" key="3">
    <source>
        <dbReference type="Proteomes" id="UP000465361"/>
    </source>
</evidence>
<dbReference type="EMBL" id="BLKW01000004">
    <property type="protein sequence ID" value="GFG76244.1"/>
    <property type="molecule type" value="Genomic_DNA"/>
</dbReference>
<reference evidence="2 3" key="1">
    <citation type="journal article" date="2019" name="Emerg. Microbes Infect.">
        <title>Comprehensive subspecies identification of 175 nontuberculous mycobacteria species based on 7547 genomic profiles.</title>
        <authorList>
            <person name="Matsumoto Y."/>
            <person name="Kinjo T."/>
            <person name="Motooka D."/>
            <person name="Nabeya D."/>
            <person name="Jung N."/>
            <person name="Uechi K."/>
            <person name="Horii T."/>
            <person name="Iida T."/>
            <person name="Fujita J."/>
            <person name="Nakamura S."/>
        </authorList>
    </citation>
    <scope>NUCLEOTIDE SEQUENCE [LARGE SCALE GENOMIC DNA]</scope>
    <source>
        <strain evidence="2 3">JCM 17322</strain>
    </source>
</reference>
<organism evidence="2 3">
    <name type="scientific">Mycobacterium botniense</name>
    <dbReference type="NCBI Taxonomy" id="84962"/>
    <lineage>
        <taxon>Bacteria</taxon>
        <taxon>Bacillati</taxon>
        <taxon>Actinomycetota</taxon>
        <taxon>Actinomycetes</taxon>
        <taxon>Mycobacteriales</taxon>
        <taxon>Mycobacteriaceae</taxon>
        <taxon>Mycobacterium</taxon>
    </lineage>
</organism>
<dbReference type="AlphaFoldDB" id="A0A7I9Y2I9"/>
<gene>
    <name evidence="2" type="ORF">MBOT_36090</name>
</gene>
<evidence type="ECO:0000313" key="2">
    <source>
        <dbReference type="EMBL" id="GFG76244.1"/>
    </source>
</evidence>
<accession>A0A7I9Y2I9</accession>
<keyword evidence="3" id="KW-1185">Reference proteome</keyword>
<protein>
    <submittedName>
        <fullName evidence="2">Uncharacterized protein</fullName>
    </submittedName>
</protein>
<proteinExistence type="predicted"/>
<dbReference type="Proteomes" id="UP000465361">
    <property type="component" value="Unassembled WGS sequence"/>
</dbReference>
<feature type="region of interest" description="Disordered" evidence="1">
    <location>
        <begin position="76"/>
        <end position="108"/>
    </location>
</feature>
<comment type="caution">
    <text evidence="2">The sequence shown here is derived from an EMBL/GenBank/DDBJ whole genome shotgun (WGS) entry which is preliminary data.</text>
</comment>